<dbReference type="PANTHER" id="PTHR21529:SF4">
    <property type="entry name" value="TPR AND ANKYRIN REPEAT-CONTAINING PROTEIN 1"/>
    <property type="match status" value="1"/>
</dbReference>
<sequence>MELCSVEKDRVGSYTNGYPSLYDQVLSWSIADIFDENLFKDKVKQIPLTFRSISEYFDAFVFPLLEEVRAELCFSMEMITRAPFAALVSCHLSGHCTGTWLFDIKVDYWRSGVHGDSHGLSRISSGDVVILLNSKPQTVCELQSVGQKFVLGHVVDVLEDDTGGFTTSTSFRVRASSERDLRNNANSFCFVCFLNLTKYERMWNKLHMRGNLTIINKVLQRYPVSEDGECYCLKTKDDGLVAKFDAHLSSSLSPCQKEVVVASLHDMQCDHKASILCVSGPPGSGKTKTISTLLYILLQRNCRTLMCAATNVAITVVLSHVLSLLKESRERVLNEGFSLANIVLVENEKPFGTAFDCENLSLDFRVKQLAECLDPQSGWRACFGSLLDILKKCRSQCKDLVKKGACNIGHQITVQSPLWYGPFLRSVRDQFKVTAPWVRRCVSIFCTHLPQSFLMKQNIYHMQLLMAQMDSFGSLLLQDNFKFKQLRKLSSQAKGIQSLLTMLQDSLGELPLPDVAKEDSIVEFCLRLATLVMCEAHCSFRLYAAEMQPLNVLVIDEGLQLTECESIVALQLPGLKHAILVGDEYPFPATVKSNLSSSVGYGRSLFQRLGLLNWPKHVLNIQYRMHPAISSFPNSEFYLNQIVDAPNVRSRGCEKQYLPGKLFGPYSFINISQSREEIDDEGQMRNLVEVAVVIKILQNLYREWRCSSQKLSVSVMSAYPAQVMEIERRLVQRYQNCSNFAVRVKTIEGFQGSEADVVIISTVRSNVARSMQSISEFQRVNVALTRARHCLWVLGNEKALVKADPVWKALISNAKERKCLFNADEDLNIAQVIINVKTELDQLVDLLNKDSFIFKCTRWKVIFSEHFVKSFSKLPSTWSKRKLDDMYGAYTDEFLIRCKAKCLEGSLEVPRCYRSFNISRYKYANEKLGNIVDAVDAGTSYAENSKLKDSLLLMKFYSLSAGLANHLLSSSDGGALDLPFEVTDEEREVVLHQNTSFMLGRSGTGKTTVLAMKLFQKEQLHHMASEGLCPVSDASINSSLCKEACASGNLHQLFVTVNPRLCFSVKQHVSNLRRFVSSEFAEGWTHADLKYIDENEEFKDIPNSFHDISASSFPLIMTFCIFLLMLDATVGASFFDRYQEIRDTYSMDTSSSRILSLKNVVTRKEVTYDRFRISYWPHFDSTLTRGLDSSRVFTEINSCIKGGHIDYHKLPRESYIQLSQKRVSNLCEKEREMIYNIFECFEKMKMVRGEFDLADLVNDLHRRLKLESYEGQSMDFVYIDEVQDLTMKQIALFKYICKNVEDGFVFAGDTAQTIARGVDFRFEDIRGLFYKEFLHRAETNGNHRVQDKGKIFPLFHLSQNFRTHLGVLNLAQSVVDLICHFFPSSIDILNRESSLLNGEAPVLLDCGSKGDAIIKIFDNQGYSSKNAINFGSELAILVRDDCARNEISDHIRGHALVLTIFECKGLEFQDVLLYNFFGSSSLNNEWRVIYEYMEKNMAGFSTPVSSPSFDPARHNVLCFELKQLYVAITRTRQRLWICERDGFLKPMFDYWRKLNVVQMLQVQNNRAAEMCFERAGDCHWKYFVRATGLKLSAENMRSSRLVKPVKLFREAADLYESINNTKMAAQCYFGAEDYEKADFNFLNHTELLLRSATWGGVLAVRCVTGVYVIWKQKANFGMFTWKGKDLCTTEQQFLKNCATGSQKQRNMEAMMKYVKDFTSPQLMWIFLKKLGCFAELLALEVEFGDFLEAAIIASQIGNILREGDLLGQAGHWQDASILYFAFVLASSLWADGNNGWPTKEFPSEEDILLKAKAAAHNCSPLFYEILCTNIQLLTNANCEFSELTRQLAFLQRHNNLRGEILCA</sequence>
<evidence type="ECO:0000256" key="1">
    <source>
        <dbReference type="ARBA" id="ARBA00022741"/>
    </source>
</evidence>
<dbReference type="InterPro" id="IPR041677">
    <property type="entry name" value="DNA2/NAM7_AAA_11"/>
</dbReference>
<dbReference type="SUPFAM" id="SSF52540">
    <property type="entry name" value="P-loop containing nucleoside triphosphate hydrolases"/>
    <property type="match status" value="2"/>
</dbReference>
<dbReference type="Pfam" id="PF13087">
    <property type="entry name" value="AAA_12"/>
    <property type="match status" value="1"/>
</dbReference>
<keyword evidence="8" id="KW-1185">Reference proteome</keyword>
<protein>
    <recommendedName>
        <fullName evidence="6">UvrD-like helicase ATP-binding domain-containing protein</fullName>
    </recommendedName>
</protein>
<evidence type="ECO:0000313" key="8">
    <source>
        <dbReference type="Proteomes" id="UP001153076"/>
    </source>
</evidence>
<dbReference type="InterPro" id="IPR047187">
    <property type="entry name" value="SF1_C_Upf1"/>
</dbReference>
<feature type="domain" description="UvrD-like helicase ATP-binding" evidence="6">
    <location>
        <begin position="979"/>
        <end position="1364"/>
    </location>
</feature>
<dbReference type="InterPro" id="IPR041679">
    <property type="entry name" value="DNA2/NAM7-like_C"/>
</dbReference>
<dbReference type="Pfam" id="PF13086">
    <property type="entry name" value="AAA_11"/>
    <property type="match status" value="1"/>
</dbReference>
<dbReference type="PANTHER" id="PTHR21529">
    <property type="entry name" value="MAMMARY TURMOR VIRUS RECEPTOR HOMOLOG 1, 2 MTVR1, 2"/>
    <property type="match status" value="1"/>
</dbReference>
<evidence type="ECO:0000259" key="6">
    <source>
        <dbReference type="PROSITE" id="PS51198"/>
    </source>
</evidence>
<name>A0A9Q1KV09_9CARY</name>
<organism evidence="7 8">
    <name type="scientific">Carnegiea gigantea</name>
    <dbReference type="NCBI Taxonomy" id="171969"/>
    <lineage>
        <taxon>Eukaryota</taxon>
        <taxon>Viridiplantae</taxon>
        <taxon>Streptophyta</taxon>
        <taxon>Embryophyta</taxon>
        <taxon>Tracheophyta</taxon>
        <taxon>Spermatophyta</taxon>
        <taxon>Magnoliopsida</taxon>
        <taxon>eudicotyledons</taxon>
        <taxon>Gunneridae</taxon>
        <taxon>Pentapetalae</taxon>
        <taxon>Caryophyllales</taxon>
        <taxon>Cactineae</taxon>
        <taxon>Cactaceae</taxon>
        <taxon>Cactoideae</taxon>
        <taxon>Echinocereeae</taxon>
        <taxon>Carnegiea</taxon>
    </lineage>
</organism>
<dbReference type="InterPro" id="IPR045529">
    <property type="entry name" value="DUF6469"/>
</dbReference>
<keyword evidence="4 5" id="KW-0067">ATP-binding</keyword>
<dbReference type="Proteomes" id="UP001153076">
    <property type="component" value="Unassembled WGS sequence"/>
</dbReference>
<gene>
    <name evidence="7" type="ORF">Cgig2_033408</name>
</gene>
<evidence type="ECO:0000256" key="4">
    <source>
        <dbReference type="ARBA" id="ARBA00022840"/>
    </source>
</evidence>
<dbReference type="FunFam" id="3.40.50.300:FF:000326">
    <property type="entry name" value="P-loop containing nucleoside triphosphate hydrolase"/>
    <property type="match status" value="1"/>
</dbReference>
<dbReference type="PROSITE" id="PS51198">
    <property type="entry name" value="UVRD_HELICASE_ATP_BIND"/>
    <property type="match status" value="1"/>
</dbReference>
<dbReference type="InterPro" id="IPR039904">
    <property type="entry name" value="TRANK1"/>
</dbReference>
<proteinExistence type="predicted"/>
<evidence type="ECO:0000313" key="7">
    <source>
        <dbReference type="EMBL" id="KAJ8450214.1"/>
    </source>
</evidence>
<dbReference type="OrthoDB" id="3156807at2759"/>
<dbReference type="GO" id="GO:0004386">
    <property type="term" value="F:helicase activity"/>
    <property type="evidence" value="ECO:0007669"/>
    <property type="project" value="UniProtKB-UniRule"/>
</dbReference>
<dbReference type="EMBL" id="JAKOGI010000017">
    <property type="protein sequence ID" value="KAJ8450214.1"/>
    <property type="molecule type" value="Genomic_DNA"/>
</dbReference>
<dbReference type="InterPro" id="IPR014016">
    <property type="entry name" value="UvrD-like_ATP-bd"/>
</dbReference>
<accession>A0A9Q1KV09</accession>
<dbReference type="Pfam" id="PF00580">
    <property type="entry name" value="UvrD-helicase"/>
    <property type="match status" value="1"/>
</dbReference>
<evidence type="ECO:0000256" key="5">
    <source>
        <dbReference type="PROSITE-ProRule" id="PRU00560"/>
    </source>
</evidence>
<keyword evidence="1 5" id="KW-0547">Nucleotide-binding</keyword>
<dbReference type="GO" id="GO:0005524">
    <property type="term" value="F:ATP binding"/>
    <property type="evidence" value="ECO:0007669"/>
    <property type="project" value="UniProtKB-UniRule"/>
</dbReference>
<reference evidence="7" key="1">
    <citation type="submission" date="2022-04" db="EMBL/GenBank/DDBJ databases">
        <title>Carnegiea gigantea Genome sequencing and assembly v2.</title>
        <authorList>
            <person name="Copetti D."/>
            <person name="Sanderson M.J."/>
            <person name="Burquez A."/>
            <person name="Wojciechowski M.F."/>
        </authorList>
    </citation>
    <scope>NUCLEOTIDE SEQUENCE</scope>
    <source>
        <strain evidence="7">SGP5-SGP5p</strain>
        <tissue evidence="7">Aerial part</tissue>
    </source>
</reference>
<dbReference type="Pfam" id="PF20073">
    <property type="entry name" value="DUF6469"/>
    <property type="match status" value="1"/>
</dbReference>
<evidence type="ECO:0000256" key="3">
    <source>
        <dbReference type="ARBA" id="ARBA00022806"/>
    </source>
</evidence>
<dbReference type="InterPro" id="IPR027417">
    <property type="entry name" value="P-loop_NTPase"/>
</dbReference>
<dbReference type="GO" id="GO:0016787">
    <property type="term" value="F:hydrolase activity"/>
    <property type="evidence" value="ECO:0007669"/>
    <property type="project" value="UniProtKB-UniRule"/>
</dbReference>
<dbReference type="GO" id="GO:0005694">
    <property type="term" value="C:chromosome"/>
    <property type="evidence" value="ECO:0007669"/>
    <property type="project" value="UniProtKB-ARBA"/>
</dbReference>
<feature type="binding site" evidence="5">
    <location>
        <begin position="1000"/>
        <end position="1007"/>
    </location>
    <ligand>
        <name>ATP</name>
        <dbReference type="ChEBI" id="CHEBI:30616"/>
    </ligand>
</feature>
<keyword evidence="2 5" id="KW-0378">Hydrolase</keyword>
<dbReference type="CDD" id="cd18808">
    <property type="entry name" value="SF1_C_Upf1"/>
    <property type="match status" value="1"/>
</dbReference>
<keyword evidence="3 5" id="KW-0347">Helicase</keyword>
<dbReference type="Gene3D" id="3.40.50.300">
    <property type="entry name" value="P-loop containing nucleotide triphosphate hydrolases"/>
    <property type="match status" value="4"/>
</dbReference>
<evidence type="ECO:0000256" key="2">
    <source>
        <dbReference type="ARBA" id="ARBA00022801"/>
    </source>
</evidence>
<comment type="caution">
    <text evidence="7">The sequence shown here is derived from an EMBL/GenBank/DDBJ whole genome shotgun (WGS) entry which is preliminary data.</text>
</comment>